<sequence>MENKINHNHIKNNLSILIRQDGFSFLNYKESLNGEELLHFNLGENQSKTPENLLSLISQEIDKDFIEANAIENLHICYHNSLFSLCPTTYFDEKSASDIIKYNTKILPGDYLASDEIKEANLTITYIPFNNINNYFIDLVGTFDYQHLLEPLIKINIELDQERERMLVYVEANCISLSVFQGKKLIMANSFNYQTQEDLAYYILFCIEQTKLDREEMILLIFGKLEKSNKAYSYLYNYIKHVDFLFSEIEYTFTEIQLKSFQLLFDKNYAHSLRKI</sequence>
<evidence type="ECO:0000313" key="1">
    <source>
        <dbReference type="EMBL" id="NGZ89332.1"/>
    </source>
</evidence>
<reference evidence="1" key="1">
    <citation type="submission" date="2020-03" db="EMBL/GenBank/DDBJ databases">
        <title>Psychroflexus Maritimus sp. nov., isolate from marine sediment.</title>
        <authorList>
            <person name="Zhong Y.-L."/>
        </authorList>
    </citation>
    <scope>NUCLEOTIDE SEQUENCE</scope>
    <source>
        <strain evidence="1">C1</strain>
    </source>
</reference>
<dbReference type="RefSeq" id="WP_166399597.1">
    <property type="nucleotide sequence ID" value="NZ_JAANAS010000035.1"/>
</dbReference>
<organism evidence="1 2">
    <name type="scientific">Psychroflexus maritimus</name>
    <dbReference type="NCBI Taxonomy" id="2714865"/>
    <lineage>
        <taxon>Bacteria</taxon>
        <taxon>Pseudomonadati</taxon>
        <taxon>Bacteroidota</taxon>
        <taxon>Flavobacteriia</taxon>
        <taxon>Flavobacteriales</taxon>
        <taxon>Flavobacteriaceae</taxon>
        <taxon>Psychroflexus</taxon>
    </lineage>
</organism>
<gene>
    <name evidence="1" type="ORF">G7034_03600</name>
</gene>
<name>A0A967DZC3_9FLAO</name>
<accession>A0A967DZC3</accession>
<dbReference type="AlphaFoldDB" id="A0A967DZC3"/>
<proteinExistence type="predicted"/>
<dbReference type="Gene3D" id="3.30.420.260">
    <property type="match status" value="1"/>
</dbReference>
<dbReference type="InterPro" id="IPR024213">
    <property type="entry name" value="DUF3822"/>
</dbReference>
<dbReference type="Gene3D" id="3.30.420.250">
    <property type="match status" value="1"/>
</dbReference>
<dbReference type="Proteomes" id="UP000643701">
    <property type="component" value="Unassembled WGS sequence"/>
</dbReference>
<dbReference type="Pfam" id="PF12864">
    <property type="entry name" value="DUF3822"/>
    <property type="match status" value="1"/>
</dbReference>
<dbReference type="EMBL" id="JAANAS010000035">
    <property type="protein sequence ID" value="NGZ89332.1"/>
    <property type="molecule type" value="Genomic_DNA"/>
</dbReference>
<evidence type="ECO:0000313" key="2">
    <source>
        <dbReference type="Proteomes" id="UP000643701"/>
    </source>
</evidence>
<dbReference type="CDD" id="cd24013">
    <property type="entry name" value="ASKHA_ATPase_BT3980-like"/>
    <property type="match status" value="1"/>
</dbReference>
<comment type="caution">
    <text evidence="1">The sequence shown here is derived from an EMBL/GenBank/DDBJ whole genome shotgun (WGS) entry which is preliminary data.</text>
</comment>
<protein>
    <submittedName>
        <fullName evidence="1">DUF3822 family protein</fullName>
    </submittedName>
</protein>
<keyword evidence="2" id="KW-1185">Reference proteome</keyword>